<dbReference type="GO" id="GO:0004672">
    <property type="term" value="F:protein kinase activity"/>
    <property type="evidence" value="ECO:0007669"/>
    <property type="project" value="InterPro"/>
</dbReference>
<accession>A0A165PMQ3</accession>
<gene>
    <name evidence="3" type="ORF">DAEQUDRAFT_738784</name>
</gene>
<dbReference type="OrthoDB" id="2803809at2759"/>
<dbReference type="PANTHER" id="PTHR38248:SF2">
    <property type="entry name" value="FUNK1 11"/>
    <property type="match status" value="1"/>
</dbReference>
<dbReference type="Pfam" id="PF17667">
    <property type="entry name" value="Pkinase_fungal"/>
    <property type="match status" value="1"/>
</dbReference>
<feature type="domain" description="Fungal-type protein kinase" evidence="2">
    <location>
        <begin position="266"/>
        <end position="609"/>
    </location>
</feature>
<organism evidence="3 4">
    <name type="scientific">Daedalea quercina L-15889</name>
    <dbReference type="NCBI Taxonomy" id="1314783"/>
    <lineage>
        <taxon>Eukaryota</taxon>
        <taxon>Fungi</taxon>
        <taxon>Dikarya</taxon>
        <taxon>Basidiomycota</taxon>
        <taxon>Agaricomycotina</taxon>
        <taxon>Agaricomycetes</taxon>
        <taxon>Polyporales</taxon>
        <taxon>Fomitopsis</taxon>
    </lineage>
</organism>
<dbReference type="AlphaFoldDB" id="A0A165PMQ3"/>
<evidence type="ECO:0000313" key="3">
    <source>
        <dbReference type="EMBL" id="KZT68400.1"/>
    </source>
</evidence>
<dbReference type="SUPFAM" id="SSF56112">
    <property type="entry name" value="Protein kinase-like (PK-like)"/>
    <property type="match status" value="1"/>
</dbReference>
<feature type="compositionally biased region" description="Polar residues" evidence="1">
    <location>
        <begin position="36"/>
        <end position="59"/>
    </location>
</feature>
<feature type="region of interest" description="Disordered" evidence="1">
    <location>
        <begin position="1"/>
        <end position="82"/>
    </location>
</feature>
<feature type="compositionally biased region" description="Polar residues" evidence="1">
    <location>
        <begin position="68"/>
        <end position="82"/>
    </location>
</feature>
<feature type="compositionally biased region" description="Low complexity" evidence="1">
    <location>
        <begin position="24"/>
        <end position="35"/>
    </location>
</feature>
<dbReference type="InterPro" id="IPR008266">
    <property type="entry name" value="Tyr_kinase_AS"/>
</dbReference>
<name>A0A165PMQ3_9APHY</name>
<feature type="compositionally biased region" description="Polar residues" evidence="1">
    <location>
        <begin position="235"/>
        <end position="249"/>
    </location>
</feature>
<evidence type="ECO:0000259" key="2">
    <source>
        <dbReference type="Pfam" id="PF17667"/>
    </source>
</evidence>
<feature type="compositionally biased region" description="Basic and acidic residues" evidence="1">
    <location>
        <begin position="702"/>
        <end position="712"/>
    </location>
</feature>
<feature type="region of interest" description="Disordered" evidence="1">
    <location>
        <begin position="755"/>
        <end position="788"/>
    </location>
</feature>
<keyword evidence="4" id="KW-1185">Reference proteome</keyword>
<reference evidence="3 4" key="1">
    <citation type="journal article" date="2016" name="Mol. Biol. Evol.">
        <title>Comparative Genomics of Early-Diverging Mushroom-Forming Fungi Provides Insights into the Origins of Lignocellulose Decay Capabilities.</title>
        <authorList>
            <person name="Nagy L.G."/>
            <person name="Riley R."/>
            <person name="Tritt A."/>
            <person name="Adam C."/>
            <person name="Daum C."/>
            <person name="Floudas D."/>
            <person name="Sun H."/>
            <person name="Yadav J.S."/>
            <person name="Pangilinan J."/>
            <person name="Larsson K.H."/>
            <person name="Matsuura K."/>
            <person name="Barry K."/>
            <person name="Labutti K."/>
            <person name="Kuo R."/>
            <person name="Ohm R.A."/>
            <person name="Bhattacharya S.S."/>
            <person name="Shirouzu T."/>
            <person name="Yoshinaga Y."/>
            <person name="Martin F.M."/>
            <person name="Grigoriev I.V."/>
            <person name="Hibbett D.S."/>
        </authorList>
    </citation>
    <scope>NUCLEOTIDE SEQUENCE [LARGE SCALE GENOMIC DNA]</scope>
    <source>
        <strain evidence="3 4">L-15889</strain>
    </source>
</reference>
<feature type="compositionally biased region" description="Low complexity" evidence="1">
    <location>
        <begin position="761"/>
        <end position="774"/>
    </location>
</feature>
<dbReference type="Proteomes" id="UP000076727">
    <property type="component" value="Unassembled WGS sequence"/>
</dbReference>
<dbReference type="PROSITE" id="PS00109">
    <property type="entry name" value="PROTEIN_KINASE_TYR"/>
    <property type="match status" value="1"/>
</dbReference>
<feature type="region of interest" description="Disordered" evidence="1">
    <location>
        <begin position="689"/>
        <end position="721"/>
    </location>
</feature>
<proteinExistence type="predicted"/>
<protein>
    <recommendedName>
        <fullName evidence="2">Fungal-type protein kinase domain-containing protein</fullName>
    </recommendedName>
</protein>
<feature type="compositionally biased region" description="Polar residues" evidence="1">
    <location>
        <begin position="1"/>
        <end position="11"/>
    </location>
</feature>
<feature type="region of interest" description="Disordered" evidence="1">
    <location>
        <begin position="221"/>
        <end position="263"/>
    </location>
</feature>
<evidence type="ECO:0000256" key="1">
    <source>
        <dbReference type="SAM" id="MobiDB-lite"/>
    </source>
</evidence>
<evidence type="ECO:0000313" key="4">
    <source>
        <dbReference type="Proteomes" id="UP000076727"/>
    </source>
</evidence>
<dbReference type="InterPro" id="IPR040976">
    <property type="entry name" value="Pkinase_fungal"/>
</dbReference>
<dbReference type="InterPro" id="IPR011009">
    <property type="entry name" value="Kinase-like_dom_sf"/>
</dbReference>
<sequence length="800" mass="89350">MNSPAETTPSLSEDRHPTSPPGTPSQTSAPSPTSTVHTETPIGSTTELSAPPSESSVATTEPRAFAGTESQSASPGRAVTPTNTLAEVEFEKFMKTFMPGAELPSETVLKIPYMNKTVLFGSEDPICEELCKVAQAIFDGCDQGDKLAARNTSHHPDGTDRRDYGEQLKVDVSFYPTDEDAADDYGLPATETPTFRGRTRWSWISLLVEVKTSHDLCAFEFDPTNDSKPDAPNKAKTSTSTTEQSIDQRSSNKREPPPFVRSGSGATQCLGQLVEYVSKVFRRQHRLHCFTLLVFKGQARVIRWDRAGAIVSTAINFVKDQCLLHKVIWRYACMSQEQRGFDPSVVRASMEDIEAMRAYQTLLQPLTDDMLPDSEPSDERRPLSTDETLSFIVGRDYFATDSLTGRGTKCYIAYDVSRRRLVFLKDYWRPKLDTSVAEGSVLQTLRAAGVRFVPTPVAAGDVYGDQSVAQETETQRCLPDDEKTNCEPVVQVHYRLVVKEIGRPLDQHSDAYELVSALFDALQAHAQAWETRKILHRDISATNILLFTYVNCKNEERTVGILNDWDLCKLEQYLELTIRPGRSGTWQFMPARLLRYRGKKHEVADDLESRSGSPGQLQQYVVELFESYDVRDEGKQDVGGDPKYDHMKEGFPGVSLSKRDSPLGKLLDGLASICREHYLAVEPQPTFIQGATTSGRKHRRAAARDRTRRAQRDVQPLTPTPTHDALWNIFVDALGDGGDGWDLPEKTEDQFESFKNLPLHQRGTGTSGQRSSGSKRASEGDSGGIMVRNELRVRRQDYRL</sequence>
<dbReference type="EMBL" id="KV429067">
    <property type="protein sequence ID" value="KZT68400.1"/>
    <property type="molecule type" value="Genomic_DNA"/>
</dbReference>
<dbReference type="PANTHER" id="PTHR38248">
    <property type="entry name" value="FUNK1 6"/>
    <property type="match status" value="1"/>
</dbReference>